<gene>
    <name evidence="1" type="ORF">A4U43_C03F28300</name>
</gene>
<organism evidence="1 2">
    <name type="scientific">Asparagus officinalis</name>
    <name type="common">Garden asparagus</name>
    <dbReference type="NCBI Taxonomy" id="4686"/>
    <lineage>
        <taxon>Eukaryota</taxon>
        <taxon>Viridiplantae</taxon>
        <taxon>Streptophyta</taxon>
        <taxon>Embryophyta</taxon>
        <taxon>Tracheophyta</taxon>
        <taxon>Spermatophyta</taxon>
        <taxon>Magnoliopsida</taxon>
        <taxon>Liliopsida</taxon>
        <taxon>Asparagales</taxon>
        <taxon>Asparagaceae</taxon>
        <taxon>Asparagoideae</taxon>
        <taxon>Asparagus</taxon>
    </lineage>
</organism>
<name>A0A5P1FIK5_ASPOF</name>
<dbReference type="Proteomes" id="UP000243459">
    <property type="component" value="Chromosome 3"/>
</dbReference>
<proteinExistence type="predicted"/>
<dbReference type="Gramene" id="ONK76471">
    <property type="protein sequence ID" value="ONK76471"/>
    <property type="gene ID" value="A4U43_C03F28300"/>
</dbReference>
<feature type="non-terminal residue" evidence="1">
    <location>
        <position position="112"/>
    </location>
</feature>
<accession>A0A5P1FIK5</accession>
<dbReference type="EMBL" id="CM007383">
    <property type="protein sequence ID" value="ONK76471.1"/>
    <property type="molecule type" value="Genomic_DNA"/>
</dbReference>
<protein>
    <submittedName>
        <fullName evidence="1">Uncharacterized protein</fullName>
    </submittedName>
</protein>
<evidence type="ECO:0000313" key="2">
    <source>
        <dbReference type="Proteomes" id="UP000243459"/>
    </source>
</evidence>
<evidence type="ECO:0000313" key="1">
    <source>
        <dbReference type="EMBL" id="ONK76471.1"/>
    </source>
</evidence>
<reference evidence="2" key="1">
    <citation type="journal article" date="2017" name="Nat. Commun.">
        <title>The asparagus genome sheds light on the origin and evolution of a young Y chromosome.</title>
        <authorList>
            <person name="Harkess A."/>
            <person name="Zhou J."/>
            <person name="Xu C."/>
            <person name="Bowers J.E."/>
            <person name="Van der Hulst R."/>
            <person name="Ayyampalayam S."/>
            <person name="Mercati F."/>
            <person name="Riccardi P."/>
            <person name="McKain M.R."/>
            <person name="Kakrana A."/>
            <person name="Tang H."/>
            <person name="Ray J."/>
            <person name="Groenendijk J."/>
            <person name="Arikit S."/>
            <person name="Mathioni S.M."/>
            <person name="Nakano M."/>
            <person name="Shan H."/>
            <person name="Telgmann-Rauber A."/>
            <person name="Kanno A."/>
            <person name="Yue Z."/>
            <person name="Chen H."/>
            <person name="Li W."/>
            <person name="Chen Y."/>
            <person name="Xu X."/>
            <person name="Zhang Y."/>
            <person name="Luo S."/>
            <person name="Chen H."/>
            <person name="Gao J."/>
            <person name="Mao Z."/>
            <person name="Pires J.C."/>
            <person name="Luo M."/>
            <person name="Kudrna D."/>
            <person name="Wing R.A."/>
            <person name="Meyers B.C."/>
            <person name="Yi K."/>
            <person name="Kong H."/>
            <person name="Lavrijsen P."/>
            <person name="Sunseri F."/>
            <person name="Falavigna A."/>
            <person name="Ye Y."/>
            <person name="Leebens-Mack J.H."/>
            <person name="Chen G."/>
        </authorList>
    </citation>
    <scope>NUCLEOTIDE SEQUENCE [LARGE SCALE GENOMIC DNA]</scope>
    <source>
        <strain evidence="2">cv. DH0086</strain>
    </source>
</reference>
<sequence length="112" mass="12429">YGNILLLCHGKHNSSTISHNDGSGRKRSLIRRRRVGPRGRDVLSNSNVVAVPSSLVAELNHWLLVLDIISLSIRKESSMKASGNWTRNLIQWLPFDDGRTSAVDFAYVSEGS</sequence>
<feature type="non-terminal residue" evidence="1">
    <location>
        <position position="1"/>
    </location>
</feature>
<dbReference type="AlphaFoldDB" id="A0A5P1FIK5"/>
<keyword evidence="2" id="KW-1185">Reference proteome</keyword>